<sequence>MTVRLPTRRRSRILLVGALVALVAVASTGAWMLTRDSSQAATSTTATVSTQTMRETVSADGTLAASRTSDESFAVSGTVTRVAVSEGDKVRKGDVLATVGRAGLVATRTAAASSLDAAQTQLDEDEDAGASDVQVAADEAAVASARATLADARQAVTDATLRATIGGTVTSVDLSKGDTVGSGSTGGASTGADSSSTDTSTGTISIVATGSYVVDATVAAADVDQLKKGLQVEIAVTGVTDTVYGTVSEVGLVAQTNDSGAAVFPVTIAVTGKQKDLYAGVSATATIIVKQRDDVLTVVSRALTTKDGATYATKVDGGKETEVEVTTGETFGMTTEILSGLEEGDTIVVPGFTRPTGGGNGTGEGGQQGFPGGGEMPDFSQMGGNGQPQMTGPGQ</sequence>
<feature type="compositionally biased region" description="Gly residues" evidence="3">
    <location>
        <begin position="356"/>
        <end position="375"/>
    </location>
</feature>
<organism evidence="4 5">
    <name type="scientific">Nocardioides hankookensis</name>
    <dbReference type="NCBI Taxonomy" id="443157"/>
    <lineage>
        <taxon>Bacteria</taxon>
        <taxon>Bacillati</taxon>
        <taxon>Actinomycetota</taxon>
        <taxon>Actinomycetes</taxon>
        <taxon>Propionibacteriales</taxon>
        <taxon>Nocardioidaceae</taxon>
        <taxon>Nocardioides</taxon>
    </lineage>
</organism>
<evidence type="ECO:0000256" key="3">
    <source>
        <dbReference type="SAM" id="MobiDB-lite"/>
    </source>
</evidence>
<reference evidence="5" key="1">
    <citation type="journal article" date="2019" name="Int. J. Syst. Evol. Microbiol.">
        <title>The Global Catalogue of Microorganisms (GCM) 10K type strain sequencing project: providing services to taxonomists for standard genome sequencing and annotation.</title>
        <authorList>
            <consortium name="The Broad Institute Genomics Platform"/>
            <consortium name="The Broad Institute Genome Sequencing Center for Infectious Disease"/>
            <person name="Wu L."/>
            <person name="Ma J."/>
        </authorList>
    </citation>
    <scope>NUCLEOTIDE SEQUENCE [LARGE SCALE GENOMIC DNA]</scope>
    <source>
        <strain evidence="5">CCUG 54522</strain>
    </source>
</reference>
<keyword evidence="5" id="KW-1185">Reference proteome</keyword>
<protein>
    <submittedName>
        <fullName evidence="4">Efflux RND transporter periplasmic adaptor subunit</fullName>
    </submittedName>
</protein>
<dbReference type="Gene3D" id="2.40.50.100">
    <property type="match status" value="1"/>
</dbReference>
<dbReference type="Gene3D" id="2.40.420.20">
    <property type="match status" value="1"/>
</dbReference>
<dbReference type="SUPFAM" id="SSF111369">
    <property type="entry name" value="HlyD-like secretion proteins"/>
    <property type="match status" value="1"/>
</dbReference>
<comment type="subcellular location">
    <subcellularLocation>
        <location evidence="1">Cell envelope</location>
    </subcellularLocation>
</comment>
<dbReference type="EMBL" id="JBHSRJ010000004">
    <property type="protein sequence ID" value="MFC6043501.1"/>
    <property type="molecule type" value="Genomic_DNA"/>
</dbReference>
<dbReference type="RefSeq" id="WP_379153608.1">
    <property type="nucleotide sequence ID" value="NZ_JBHSRJ010000004.1"/>
</dbReference>
<keyword evidence="2" id="KW-0175">Coiled coil</keyword>
<comment type="caution">
    <text evidence="4">The sequence shown here is derived from an EMBL/GenBank/DDBJ whole genome shotgun (WGS) entry which is preliminary data.</text>
</comment>
<evidence type="ECO:0000256" key="2">
    <source>
        <dbReference type="ARBA" id="ARBA00023054"/>
    </source>
</evidence>
<feature type="compositionally biased region" description="Low complexity" evidence="3">
    <location>
        <begin position="190"/>
        <end position="200"/>
    </location>
</feature>
<accession>A0ABW1LHS1</accession>
<dbReference type="Gene3D" id="2.40.30.170">
    <property type="match status" value="1"/>
</dbReference>
<name>A0ABW1LHS1_9ACTN</name>
<feature type="region of interest" description="Disordered" evidence="3">
    <location>
        <begin position="353"/>
        <end position="395"/>
    </location>
</feature>
<gene>
    <name evidence="4" type="ORF">ACFPYL_10470</name>
</gene>
<dbReference type="Proteomes" id="UP001596135">
    <property type="component" value="Unassembled WGS sequence"/>
</dbReference>
<evidence type="ECO:0000256" key="1">
    <source>
        <dbReference type="ARBA" id="ARBA00004196"/>
    </source>
</evidence>
<dbReference type="PANTHER" id="PTHR32347">
    <property type="entry name" value="EFFLUX SYSTEM COMPONENT YKNX-RELATED"/>
    <property type="match status" value="1"/>
</dbReference>
<evidence type="ECO:0000313" key="5">
    <source>
        <dbReference type="Proteomes" id="UP001596135"/>
    </source>
</evidence>
<dbReference type="InterPro" id="IPR050465">
    <property type="entry name" value="UPF0194_transport"/>
</dbReference>
<evidence type="ECO:0000313" key="4">
    <source>
        <dbReference type="EMBL" id="MFC6043501.1"/>
    </source>
</evidence>
<proteinExistence type="predicted"/>
<feature type="region of interest" description="Disordered" evidence="3">
    <location>
        <begin position="176"/>
        <end position="200"/>
    </location>
</feature>